<feature type="domain" description="Myb-like" evidence="5">
    <location>
        <begin position="356"/>
        <end position="403"/>
    </location>
</feature>
<evidence type="ECO:0000256" key="2">
    <source>
        <dbReference type="ARBA" id="ARBA00023125"/>
    </source>
</evidence>
<evidence type="ECO:0000256" key="3">
    <source>
        <dbReference type="ARBA" id="ARBA00023242"/>
    </source>
</evidence>
<dbReference type="GO" id="GO:0005634">
    <property type="term" value="C:nucleus"/>
    <property type="evidence" value="ECO:0007669"/>
    <property type="project" value="UniProtKB-SubCell"/>
</dbReference>
<dbReference type="PANTHER" id="PTHR46380">
    <property type="entry name" value="CYCLIN-D-BINDING MYB-LIKE TRANSCRIPTION FACTOR 1"/>
    <property type="match status" value="1"/>
</dbReference>
<protein>
    <submittedName>
        <fullName evidence="7">Uncharacterized protein</fullName>
    </submittedName>
</protein>
<reference evidence="8" key="1">
    <citation type="submission" date="2023-07" db="EMBL/GenBank/DDBJ databases">
        <title>A draft genome of Kazachstania heterogenica Y-27499.</title>
        <authorList>
            <person name="Donic C."/>
            <person name="Kralova J.S."/>
            <person name="Fidel L."/>
            <person name="Ben-Dor S."/>
            <person name="Jung S."/>
        </authorList>
    </citation>
    <scope>NUCLEOTIDE SEQUENCE [LARGE SCALE GENOMIC DNA]</scope>
    <source>
        <strain evidence="8">Y27499</strain>
    </source>
</reference>
<dbReference type="InterPro" id="IPR017930">
    <property type="entry name" value="Myb_dom"/>
</dbReference>
<sequence length="571" mass="67427">MNNDDLDSPSSLKDYYSTEVINTGENNYNGGTDDENRSNNGFNVTIEEAVFKYVRGIELDYIGNIPDDNYNINIINHNDTVGSSDGIYDFQTTNHDSLSSESNLRNDKTCELLYVNPRNKRNLDKIDKLSSLKRIRLQNDMGGEIIEEDSRQLEKESNCIIKGFSIENKGSNLINGTSYEPILNKDMLLPTFDVENEFYQPCSSLLMGKHYQNILPKTKEGEDGNCFNSDQSKISKSKEIRKLVEKCILQVSQLKNSSGIRKNIILEEEKIMKSFIQGYQEIYELSYYDLRYIILSEYANEEDILILESISNNNTKNKIDAKIIDHFWSFLYEIFSGHLHLSLKKRVYGLIKNCCKKSKWTNEEDRLLYEMCTVKGLLGKWNRIGYILNRTPEDCRNRWRDYGICQGNQKKNQWTIKEEEQLFRIIVDLLKKYIGIEEKNQDMHLNIDTLIHNEQLFKCAINWNQVSKYMGYTRSRIQCQYKWKKLLKRRMLKRISDRISNDDIHRLISIIENRWTEMDEIDWHHLSNELNSKWYPKELEHFFNIKLRTILNHKQLTIKEVCKEILRKLDS</sequence>
<keyword evidence="8" id="KW-1185">Reference proteome</keyword>
<proteinExistence type="predicted"/>
<keyword evidence="3" id="KW-0539">Nucleus</keyword>
<evidence type="ECO:0000259" key="6">
    <source>
        <dbReference type="PROSITE" id="PS51294"/>
    </source>
</evidence>
<feature type="region of interest" description="Disordered" evidence="4">
    <location>
        <begin position="1"/>
        <end position="39"/>
    </location>
</feature>
<accession>A0AAN7WP48</accession>
<comment type="caution">
    <text evidence="7">The sequence shown here is derived from an EMBL/GenBank/DDBJ whole genome shotgun (WGS) entry which is preliminary data.</text>
</comment>
<evidence type="ECO:0000256" key="1">
    <source>
        <dbReference type="ARBA" id="ARBA00004123"/>
    </source>
</evidence>
<dbReference type="InterPro" id="IPR009057">
    <property type="entry name" value="Homeodomain-like_sf"/>
</dbReference>
<feature type="domain" description="Myb-like" evidence="5">
    <location>
        <begin position="406"/>
        <end position="487"/>
    </location>
</feature>
<comment type="subcellular location">
    <subcellularLocation>
        <location evidence="1">Nucleus</location>
    </subcellularLocation>
</comment>
<dbReference type="CDD" id="cd00167">
    <property type="entry name" value="SANT"/>
    <property type="match status" value="2"/>
</dbReference>
<dbReference type="GO" id="GO:0003700">
    <property type="term" value="F:DNA-binding transcription factor activity"/>
    <property type="evidence" value="ECO:0007669"/>
    <property type="project" value="TreeGrafter"/>
</dbReference>
<organism evidence="7 8">
    <name type="scientific">Arxiozyma heterogenica</name>
    <dbReference type="NCBI Taxonomy" id="278026"/>
    <lineage>
        <taxon>Eukaryota</taxon>
        <taxon>Fungi</taxon>
        <taxon>Dikarya</taxon>
        <taxon>Ascomycota</taxon>
        <taxon>Saccharomycotina</taxon>
        <taxon>Saccharomycetes</taxon>
        <taxon>Saccharomycetales</taxon>
        <taxon>Saccharomycetaceae</taxon>
        <taxon>Arxiozyma</taxon>
    </lineage>
</organism>
<feature type="compositionally biased region" description="Polar residues" evidence="4">
    <location>
        <begin position="19"/>
        <end position="30"/>
    </location>
</feature>
<evidence type="ECO:0000313" key="7">
    <source>
        <dbReference type="EMBL" id="KAK5780252.1"/>
    </source>
</evidence>
<evidence type="ECO:0000259" key="5">
    <source>
        <dbReference type="PROSITE" id="PS50090"/>
    </source>
</evidence>
<dbReference type="GO" id="GO:0000976">
    <property type="term" value="F:transcription cis-regulatory region binding"/>
    <property type="evidence" value="ECO:0007669"/>
    <property type="project" value="TreeGrafter"/>
</dbReference>
<dbReference type="PROSITE" id="PS51294">
    <property type="entry name" value="HTH_MYB"/>
    <property type="match status" value="2"/>
</dbReference>
<dbReference type="Proteomes" id="UP001306508">
    <property type="component" value="Unassembled WGS sequence"/>
</dbReference>
<feature type="domain" description="HTH myb-type" evidence="6">
    <location>
        <begin position="352"/>
        <end position="402"/>
    </location>
</feature>
<dbReference type="SMART" id="SM00717">
    <property type="entry name" value="SANT"/>
    <property type="match status" value="2"/>
</dbReference>
<dbReference type="EMBL" id="JAWIZZ010000043">
    <property type="protein sequence ID" value="KAK5780252.1"/>
    <property type="molecule type" value="Genomic_DNA"/>
</dbReference>
<dbReference type="Gene3D" id="1.10.10.60">
    <property type="entry name" value="Homeodomain-like"/>
    <property type="match status" value="2"/>
</dbReference>
<name>A0AAN7WP48_9SACH</name>
<dbReference type="SUPFAM" id="SSF46689">
    <property type="entry name" value="Homeodomain-like"/>
    <property type="match status" value="2"/>
</dbReference>
<dbReference type="InterPro" id="IPR051651">
    <property type="entry name" value="DMTF1_DNA-bind_reg"/>
</dbReference>
<feature type="domain" description="HTH myb-type" evidence="6">
    <location>
        <begin position="462"/>
        <end position="491"/>
    </location>
</feature>
<dbReference type="Pfam" id="PF00249">
    <property type="entry name" value="Myb_DNA-binding"/>
    <property type="match status" value="1"/>
</dbReference>
<dbReference type="PANTHER" id="PTHR46380:SF2">
    <property type="entry name" value="CYCLIN-D-BINDING MYB-LIKE TRANSCRIPTION FACTOR 1"/>
    <property type="match status" value="1"/>
</dbReference>
<gene>
    <name evidence="7" type="ORF">RI543_002288</name>
</gene>
<keyword evidence="2" id="KW-0238">DNA-binding</keyword>
<dbReference type="InterPro" id="IPR001005">
    <property type="entry name" value="SANT/Myb"/>
</dbReference>
<dbReference type="PROSITE" id="PS50090">
    <property type="entry name" value="MYB_LIKE"/>
    <property type="match status" value="2"/>
</dbReference>
<dbReference type="AlphaFoldDB" id="A0AAN7WP48"/>
<evidence type="ECO:0000256" key="4">
    <source>
        <dbReference type="SAM" id="MobiDB-lite"/>
    </source>
</evidence>
<evidence type="ECO:0000313" key="8">
    <source>
        <dbReference type="Proteomes" id="UP001306508"/>
    </source>
</evidence>